<proteinExistence type="predicted"/>
<protein>
    <submittedName>
        <fullName evidence="1">Uncharacterized protein</fullName>
    </submittedName>
</protein>
<organism evidence="1 2">
    <name type="scientific">Xanthomonas hortorum pv. vitians</name>
    <dbReference type="NCBI Taxonomy" id="83224"/>
    <lineage>
        <taxon>Bacteria</taxon>
        <taxon>Pseudomonadati</taxon>
        <taxon>Pseudomonadota</taxon>
        <taxon>Gammaproteobacteria</taxon>
        <taxon>Lysobacterales</taxon>
        <taxon>Lysobacteraceae</taxon>
        <taxon>Xanthomonas</taxon>
    </lineage>
</organism>
<name>A0A6V7C4W0_9XANT</name>
<evidence type="ECO:0000313" key="1">
    <source>
        <dbReference type="EMBL" id="CAD0310059.1"/>
    </source>
</evidence>
<accession>A0A6V7C4W0</accession>
<dbReference type="Pfam" id="PF20453">
    <property type="entry name" value="DUF6707"/>
    <property type="match status" value="1"/>
</dbReference>
<reference evidence="1 2" key="1">
    <citation type="submission" date="2020-07" db="EMBL/GenBank/DDBJ databases">
        <authorList>
            <person name="Pothier F. J."/>
        </authorList>
    </citation>
    <scope>NUCLEOTIDE SEQUENCE [LARGE SCALE GENOMIC DNA]</scope>
    <source>
        <strain evidence="1 2">CFBP 498</strain>
    </source>
</reference>
<dbReference type="AlphaFoldDB" id="A0A6V7C4W0"/>
<dbReference type="Proteomes" id="UP000515406">
    <property type="component" value="Chromosome"/>
</dbReference>
<sequence length="205" mass="23044">MPDHIMNAFEALGLFSNADKKLAQHLEKLPAKQKRTAKGVLESSVKLAYVLFAMGDTRAASELVEPISQIPFTNSYDCWTWIEAALVMKGRLAIAQGHNEEYDEAFRAAVAALKSGSELQMTVKANVHERFMDGQTLDTAFEDEENFVDEFEMRLSYITALMKIEFFGCSETWTGSRIESELLSNIARMNDIIVAKGIYKLAPYK</sequence>
<gene>
    <name evidence="1" type="ORF">CFBP498_09820</name>
</gene>
<dbReference type="EMBL" id="LR828257">
    <property type="protein sequence ID" value="CAD0310059.1"/>
    <property type="molecule type" value="Genomic_DNA"/>
</dbReference>
<keyword evidence="2" id="KW-1185">Reference proteome</keyword>
<evidence type="ECO:0000313" key="2">
    <source>
        <dbReference type="Proteomes" id="UP000515406"/>
    </source>
</evidence>
<dbReference type="InterPro" id="IPR046553">
    <property type="entry name" value="DUF6707"/>
</dbReference>
<dbReference type="EMBL" id="LR828257">
    <property type="protein sequence ID" value="CAD0310053.1"/>
    <property type="molecule type" value="Genomic_DNA"/>
</dbReference>